<feature type="region of interest" description="Disordered" evidence="1">
    <location>
        <begin position="463"/>
        <end position="570"/>
    </location>
</feature>
<dbReference type="CDD" id="cd00167">
    <property type="entry name" value="SANT"/>
    <property type="match status" value="1"/>
</dbReference>
<evidence type="ECO:0000313" key="2">
    <source>
        <dbReference type="EMBL" id="OAY72763.1"/>
    </source>
</evidence>
<dbReference type="AlphaFoldDB" id="A0A199V6X7"/>
<organism evidence="2 3">
    <name type="scientific">Ananas comosus</name>
    <name type="common">Pineapple</name>
    <name type="synonym">Ananas ananas</name>
    <dbReference type="NCBI Taxonomy" id="4615"/>
    <lineage>
        <taxon>Eukaryota</taxon>
        <taxon>Viridiplantae</taxon>
        <taxon>Streptophyta</taxon>
        <taxon>Embryophyta</taxon>
        <taxon>Tracheophyta</taxon>
        <taxon>Spermatophyta</taxon>
        <taxon>Magnoliopsida</taxon>
        <taxon>Liliopsida</taxon>
        <taxon>Poales</taxon>
        <taxon>Bromeliaceae</taxon>
        <taxon>Bromelioideae</taxon>
        <taxon>Ananas</taxon>
    </lineage>
</organism>
<reference evidence="2 3" key="1">
    <citation type="journal article" date="2016" name="DNA Res.">
        <title>The draft genome of MD-2 pineapple using hybrid error correction of long reads.</title>
        <authorList>
            <person name="Redwan R.M."/>
            <person name="Saidin A."/>
            <person name="Kumar S.V."/>
        </authorList>
    </citation>
    <scope>NUCLEOTIDE SEQUENCE [LARGE SCALE GENOMIC DNA]</scope>
    <source>
        <strain evidence="3">cv. MD2</strain>
        <tissue evidence="2">Leaf</tissue>
    </source>
</reference>
<dbReference type="PANTHER" id="PTHR46872">
    <property type="entry name" value="DNA BINDING PROTEIN"/>
    <property type="match status" value="1"/>
</dbReference>
<feature type="compositionally biased region" description="Polar residues" evidence="1">
    <location>
        <begin position="553"/>
        <end position="570"/>
    </location>
</feature>
<feature type="compositionally biased region" description="Acidic residues" evidence="1">
    <location>
        <begin position="520"/>
        <end position="534"/>
    </location>
</feature>
<dbReference type="Proteomes" id="UP000092600">
    <property type="component" value="Unassembled WGS sequence"/>
</dbReference>
<gene>
    <name evidence="2" type="ORF">ACMD2_09476</name>
</gene>
<protein>
    <submittedName>
        <fullName evidence="2">AT-rich interactive domain-containing protein 2</fullName>
    </submittedName>
</protein>
<feature type="region of interest" description="Disordered" evidence="1">
    <location>
        <begin position="32"/>
        <end position="52"/>
    </location>
</feature>
<feature type="non-terminal residue" evidence="2">
    <location>
        <position position="1"/>
    </location>
</feature>
<evidence type="ECO:0000256" key="1">
    <source>
        <dbReference type="SAM" id="MobiDB-lite"/>
    </source>
</evidence>
<accession>A0A199V6X7</accession>
<dbReference type="PANTHER" id="PTHR46872:SF10">
    <property type="entry name" value="MYB-LIKE DOMAIN-CONTAINING PROTEIN"/>
    <property type="match status" value="1"/>
</dbReference>
<comment type="caution">
    <text evidence="2">The sequence shown here is derived from an EMBL/GenBank/DDBJ whole genome shotgun (WGS) entry which is preliminary data.</text>
</comment>
<feature type="compositionally biased region" description="Acidic residues" evidence="1">
    <location>
        <begin position="473"/>
        <end position="496"/>
    </location>
</feature>
<evidence type="ECO:0000313" key="3">
    <source>
        <dbReference type="Proteomes" id="UP000092600"/>
    </source>
</evidence>
<dbReference type="STRING" id="4615.A0A199V6X7"/>
<dbReference type="EMBL" id="LSRQ01002998">
    <property type="protein sequence ID" value="OAY72763.1"/>
    <property type="molecule type" value="Genomic_DNA"/>
</dbReference>
<name>A0A199V6X7_ANACO</name>
<sequence>RTLLPQIASIAIPIPLRSLFFLISDSPPRSIPSSSAAPAIPSPPLPLSRRSDPRVRVSGDFFLRRRRRPPLAPRPVDLPRRSGFSVRSFGGLLILEACEPESRSRRAGGAGSSGRDLRSSMVFVHGKQPLTDDQFDHLADQNLSGLEEHYQIAPFSDISSSKGGAGEHFKLEHSKRPLCDGKPSQVALKRPKQLDQNRMLYSFEEFTFTSGAFEGLPASVLVDKYFGSRDNNYFPSFDPPVRAPLFPYYFEDCQRAVGFNQVDEIHSPVLEIHPRKPVAIGPNHQADLPDWKPRGFRNGSGDSFHCDASSLNSETCLASVCHPADDENEDSEKWIRTCVIPMPCADGLASEIRTTNSNIRCSCTEPGSIQCAKQHVMEVRENLKAALGPDRFEALGFCEMGEDVALKWTEEEERLFQEVVLSNPASLGKNFWDELPHVFSSKSSKELVSYYFNVFMLRKRAEQNRSDPMNVDSDNDEWQESDDGEFEEDETEEDSAVDSLTDREDLGYNHKACVGGDIHEESDEGDDCDGEENEGVTGKNLRGRSDDLGVQDESCTSFEGQNNGADSASQADEMQHFSIEENGNHQREHRNDWLSGIADNVFFDGHCDPKMWEMNFSHERREDFLSTCNVVEEVIGIDAYENNAISRHSIS</sequence>
<dbReference type="InterPro" id="IPR001005">
    <property type="entry name" value="SANT/Myb"/>
</dbReference>
<proteinExistence type="predicted"/>